<reference evidence="1 2" key="1">
    <citation type="submission" date="2014-04" db="EMBL/GenBank/DDBJ databases">
        <authorList>
            <consortium name="DOE Joint Genome Institute"/>
            <person name="Kuo A."/>
            <person name="Kohler A."/>
            <person name="Nagy L.G."/>
            <person name="Floudas D."/>
            <person name="Copeland A."/>
            <person name="Barry K.W."/>
            <person name="Cichocki N."/>
            <person name="Veneault-Fourrey C."/>
            <person name="LaButti K."/>
            <person name="Lindquist E.A."/>
            <person name="Lipzen A."/>
            <person name="Lundell T."/>
            <person name="Morin E."/>
            <person name="Murat C."/>
            <person name="Sun H."/>
            <person name="Tunlid A."/>
            <person name="Henrissat B."/>
            <person name="Grigoriev I.V."/>
            <person name="Hibbett D.S."/>
            <person name="Martin F."/>
            <person name="Nordberg H.P."/>
            <person name="Cantor M.N."/>
            <person name="Hua S.X."/>
        </authorList>
    </citation>
    <scope>NUCLEOTIDE SEQUENCE [LARGE SCALE GENOMIC DNA]</scope>
    <source>
        <strain evidence="1 2">LaAM-08-1</strain>
    </source>
</reference>
<gene>
    <name evidence="1" type="ORF">K443DRAFT_10475</name>
</gene>
<name>A0A0C9X5T9_9AGAR</name>
<accession>A0A0C9X5T9</accession>
<dbReference type="EMBL" id="KN838714">
    <property type="protein sequence ID" value="KIJ96678.1"/>
    <property type="molecule type" value="Genomic_DNA"/>
</dbReference>
<sequence length="106" mass="12138">MIADGMNEYDRRSEVLPIEVSNAGSTVRHLCTRVSCVGILDVARPVLKETKIILATRIIRPLPQWVLVLLQRVKHNPRSYGLARRMVARGEKECEGRRRYISKKAK</sequence>
<organism evidence="1 2">
    <name type="scientific">Laccaria amethystina LaAM-08-1</name>
    <dbReference type="NCBI Taxonomy" id="1095629"/>
    <lineage>
        <taxon>Eukaryota</taxon>
        <taxon>Fungi</taxon>
        <taxon>Dikarya</taxon>
        <taxon>Basidiomycota</taxon>
        <taxon>Agaricomycotina</taxon>
        <taxon>Agaricomycetes</taxon>
        <taxon>Agaricomycetidae</taxon>
        <taxon>Agaricales</taxon>
        <taxon>Agaricineae</taxon>
        <taxon>Hydnangiaceae</taxon>
        <taxon>Laccaria</taxon>
    </lineage>
</organism>
<keyword evidence="2" id="KW-1185">Reference proteome</keyword>
<evidence type="ECO:0000313" key="2">
    <source>
        <dbReference type="Proteomes" id="UP000054477"/>
    </source>
</evidence>
<dbReference type="Proteomes" id="UP000054477">
    <property type="component" value="Unassembled WGS sequence"/>
</dbReference>
<proteinExistence type="predicted"/>
<reference evidence="2" key="2">
    <citation type="submission" date="2015-01" db="EMBL/GenBank/DDBJ databases">
        <title>Evolutionary Origins and Diversification of the Mycorrhizal Mutualists.</title>
        <authorList>
            <consortium name="DOE Joint Genome Institute"/>
            <consortium name="Mycorrhizal Genomics Consortium"/>
            <person name="Kohler A."/>
            <person name="Kuo A."/>
            <person name="Nagy L.G."/>
            <person name="Floudas D."/>
            <person name="Copeland A."/>
            <person name="Barry K.W."/>
            <person name="Cichocki N."/>
            <person name="Veneault-Fourrey C."/>
            <person name="LaButti K."/>
            <person name="Lindquist E.A."/>
            <person name="Lipzen A."/>
            <person name="Lundell T."/>
            <person name="Morin E."/>
            <person name="Murat C."/>
            <person name="Riley R."/>
            <person name="Ohm R."/>
            <person name="Sun H."/>
            <person name="Tunlid A."/>
            <person name="Henrissat B."/>
            <person name="Grigoriev I.V."/>
            <person name="Hibbett D.S."/>
            <person name="Martin F."/>
        </authorList>
    </citation>
    <scope>NUCLEOTIDE SEQUENCE [LARGE SCALE GENOMIC DNA]</scope>
    <source>
        <strain evidence="2">LaAM-08-1</strain>
    </source>
</reference>
<dbReference type="HOGENOM" id="CLU_2391914_0_0_1"/>
<evidence type="ECO:0000313" key="1">
    <source>
        <dbReference type="EMBL" id="KIJ96678.1"/>
    </source>
</evidence>
<dbReference type="AlphaFoldDB" id="A0A0C9X5T9"/>
<protein>
    <submittedName>
        <fullName evidence="1">Uncharacterized protein</fullName>
    </submittedName>
</protein>